<dbReference type="EMBL" id="CP022992">
    <property type="protein sequence ID" value="ASW03667.1"/>
    <property type="molecule type" value="Genomic_DNA"/>
</dbReference>
<evidence type="ECO:0000313" key="3">
    <source>
        <dbReference type="Proteomes" id="UP000215158"/>
    </source>
</evidence>
<dbReference type="RefSeq" id="WP_095423481.1">
    <property type="nucleotide sequence ID" value="NZ_CP022992.1"/>
</dbReference>
<organism evidence="2 3">
    <name type="scientific">Paraburkholderia aromaticivorans</name>
    <dbReference type="NCBI Taxonomy" id="2026199"/>
    <lineage>
        <taxon>Bacteria</taxon>
        <taxon>Pseudomonadati</taxon>
        <taxon>Pseudomonadota</taxon>
        <taxon>Betaproteobacteria</taxon>
        <taxon>Burkholderiales</taxon>
        <taxon>Burkholderiaceae</taxon>
        <taxon>Paraburkholderia</taxon>
    </lineage>
</organism>
<evidence type="ECO:0000313" key="2">
    <source>
        <dbReference type="EMBL" id="ASW03667.1"/>
    </source>
</evidence>
<protein>
    <submittedName>
        <fullName evidence="2">Uncharacterized protein</fullName>
    </submittedName>
</protein>
<reference evidence="2 3" key="1">
    <citation type="submission" date="2017-08" db="EMBL/GenBank/DDBJ databases">
        <title>Identification and genetic characteristics of simultaneous BTEX- and naphthalene-degrading Paraburkholderia sp. BN5 isolated from petroleum-contaminated soil.</title>
        <authorList>
            <person name="Lee Y."/>
            <person name="Jeon C.O."/>
        </authorList>
    </citation>
    <scope>NUCLEOTIDE SEQUENCE [LARGE SCALE GENOMIC DNA]</scope>
    <source>
        <strain evidence="2 3">BN5</strain>
        <plasmid evidence="2 3">pBN2</plasmid>
    </source>
</reference>
<dbReference type="KEGG" id="parb:CJU94_36305"/>
<geneLocation type="plasmid" evidence="2 3">
    <name>pBN2</name>
</geneLocation>
<keyword evidence="1" id="KW-0732">Signal</keyword>
<keyword evidence="2" id="KW-0614">Plasmid</keyword>
<name>A0A248VXG6_9BURK</name>
<gene>
    <name evidence="2" type="ORF">CJU94_36305</name>
</gene>
<proteinExistence type="predicted"/>
<dbReference type="AlphaFoldDB" id="A0A248VXG6"/>
<feature type="chain" id="PRO_5011992721" evidence="1">
    <location>
        <begin position="21"/>
        <end position="89"/>
    </location>
</feature>
<evidence type="ECO:0000256" key="1">
    <source>
        <dbReference type="SAM" id="SignalP"/>
    </source>
</evidence>
<accession>A0A248VXG6</accession>
<dbReference type="Proteomes" id="UP000215158">
    <property type="component" value="Plasmid pBN2"/>
</dbReference>
<feature type="signal peptide" evidence="1">
    <location>
        <begin position="1"/>
        <end position="20"/>
    </location>
</feature>
<sequence length="89" mass="9481">MKFVIATLAATFLIAGPAVAQEQQTDLPHPCKSGSGQWTLCIGDSPIDTTGSRVDMANEVQEVNSALAPVRKKITEFVQTEHQAVTAGR</sequence>
<keyword evidence="3" id="KW-1185">Reference proteome</keyword>